<reference evidence="3" key="1">
    <citation type="journal article" date="2020" name="mSystems">
        <title>Genome- and Community-Level Interaction Insights into Carbon Utilization and Element Cycling Functions of Hydrothermarchaeota in Hydrothermal Sediment.</title>
        <authorList>
            <person name="Zhou Z."/>
            <person name="Liu Y."/>
            <person name="Xu W."/>
            <person name="Pan J."/>
            <person name="Luo Z.H."/>
            <person name="Li M."/>
        </authorList>
    </citation>
    <scope>NUCLEOTIDE SEQUENCE [LARGE SCALE GENOMIC DNA]</scope>
    <source>
        <strain evidence="3">SpSt-125</strain>
    </source>
</reference>
<dbReference type="PANTHER" id="PTHR34301">
    <property type="entry name" value="DNA-BINDING PROTEIN-RELATED"/>
    <property type="match status" value="1"/>
</dbReference>
<feature type="domain" description="ATPase" evidence="1">
    <location>
        <begin position="15"/>
        <end position="253"/>
    </location>
</feature>
<evidence type="ECO:0000313" key="3">
    <source>
        <dbReference type="EMBL" id="HEM67610.1"/>
    </source>
</evidence>
<dbReference type="Pfam" id="PF01637">
    <property type="entry name" value="ATPase_2"/>
    <property type="match status" value="1"/>
</dbReference>
<dbReference type="InterPro" id="IPR036390">
    <property type="entry name" value="WH_DNA-bd_sf"/>
</dbReference>
<dbReference type="Gene3D" id="1.10.10.10">
    <property type="entry name" value="Winged helix-like DNA-binding domain superfamily/Winged helix DNA-binding domain"/>
    <property type="match status" value="1"/>
</dbReference>
<dbReference type="SUPFAM" id="SSF52540">
    <property type="entry name" value="P-loop containing nucleoside triphosphate hydrolases"/>
    <property type="match status" value="1"/>
</dbReference>
<sequence length="367" mass="42653">MLFSIKPKERRDELYDFEKELEELMKGVERSPITIVIGMRRTGKTSLLKVALNELGNPYIYLDTRFSVNPTYRDFIYIVKESLEDFVRRYKSFREKIVEVLSSVKGVSISIPFSSIDISWRGDNKLEFPELFTALNRIGSELKKSVVVAFDEAQELRKITWIDFVRLFAYIYDNLDYVKIVLTGSEVGLLYKFLRLDSGDSPLYGRYIHIVSTRRLTLEESIDFLEKGFKEIGISINKQIIEEAAKTFGGIIGWLTLFGYNCYTNPDPCSQQIDKVLKIAIDIAKNEVENFLRSRRSERYKALLKTLTIERSWSEIKKKLEDIEGRTINDKTLNELLNTLIDLSIVEKKDNKYIIADPITRKAIEEL</sequence>
<dbReference type="GO" id="GO:0005524">
    <property type="term" value="F:ATP binding"/>
    <property type="evidence" value="ECO:0007669"/>
    <property type="project" value="UniProtKB-KW"/>
</dbReference>
<keyword evidence="3" id="KW-0067">ATP-binding</keyword>
<proteinExistence type="predicted"/>
<organism evidence="3">
    <name type="scientific">Ignisphaera aggregans</name>
    <dbReference type="NCBI Taxonomy" id="334771"/>
    <lineage>
        <taxon>Archaea</taxon>
        <taxon>Thermoproteota</taxon>
        <taxon>Thermoprotei</taxon>
        <taxon>Desulfurococcales</taxon>
        <taxon>Desulfurococcaceae</taxon>
        <taxon>Ignisphaera</taxon>
    </lineage>
</organism>
<dbReference type="Pfam" id="PF21100">
    <property type="entry name" value="WHD_MCM"/>
    <property type="match status" value="1"/>
</dbReference>
<feature type="domain" description="MCM C-terminal" evidence="2">
    <location>
        <begin position="296"/>
        <end position="353"/>
    </location>
</feature>
<dbReference type="InterPro" id="IPR011579">
    <property type="entry name" value="ATPase_dom"/>
</dbReference>
<dbReference type="InterPro" id="IPR036388">
    <property type="entry name" value="WH-like_DNA-bd_sf"/>
</dbReference>
<name>A0A7J2U437_9CREN</name>
<evidence type="ECO:0000259" key="1">
    <source>
        <dbReference type="Pfam" id="PF01637"/>
    </source>
</evidence>
<dbReference type="PANTHER" id="PTHR34301:SF8">
    <property type="entry name" value="ATPASE DOMAIN-CONTAINING PROTEIN"/>
    <property type="match status" value="1"/>
</dbReference>
<evidence type="ECO:0000259" key="2">
    <source>
        <dbReference type="Pfam" id="PF21100"/>
    </source>
</evidence>
<dbReference type="Gene3D" id="3.40.50.300">
    <property type="entry name" value="P-loop containing nucleotide triphosphate hydrolases"/>
    <property type="match status" value="1"/>
</dbReference>
<accession>A0A7J2U437</accession>
<dbReference type="SUPFAM" id="SSF46785">
    <property type="entry name" value="Winged helix' DNA-binding domain"/>
    <property type="match status" value="1"/>
</dbReference>
<dbReference type="EMBL" id="DSEU01000059">
    <property type="protein sequence ID" value="HEM67610.1"/>
    <property type="molecule type" value="Genomic_DNA"/>
</dbReference>
<protein>
    <submittedName>
        <fullName evidence="3">ATP-binding protein</fullName>
    </submittedName>
</protein>
<dbReference type="InterPro" id="IPR027417">
    <property type="entry name" value="P-loop_NTPase"/>
</dbReference>
<comment type="caution">
    <text evidence="3">The sequence shown here is derived from an EMBL/GenBank/DDBJ whole genome shotgun (WGS) entry which is preliminary data.</text>
</comment>
<dbReference type="AlphaFoldDB" id="A0A7J2U437"/>
<dbReference type="InterPro" id="IPR048907">
    <property type="entry name" value="WHD_MCM_arc"/>
</dbReference>
<gene>
    <name evidence="3" type="ORF">ENO26_08640</name>
</gene>
<keyword evidence="3" id="KW-0547">Nucleotide-binding</keyword>
<dbReference type="Gene3D" id="1.10.8.60">
    <property type="match status" value="1"/>
</dbReference>